<dbReference type="Pfam" id="PF12937">
    <property type="entry name" value="F-box-like"/>
    <property type="match status" value="1"/>
</dbReference>
<dbReference type="Proteomes" id="UP000315295">
    <property type="component" value="Unassembled WGS sequence"/>
</dbReference>
<dbReference type="InterPro" id="IPR032675">
    <property type="entry name" value="LRR_dom_sf"/>
</dbReference>
<dbReference type="PROSITE" id="PS50181">
    <property type="entry name" value="FBOX"/>
    <property type="match status" value="1"/>
</dbReference>
<evidence type="ECO:0000313" key="3">
    <source>
        <dbReference type="Proteomes" id="UP000315295"/>
    </source>
</evidence>
<dbReference type="SMART" id="SM00367">
    <property type="entry name" value="LRR_CC"/>
    <property type="match status" value="3"/>
</dbReference>
<proteinExistence type="predicted"/>
<evidence type="ECO:0000259" key="1">
    <source>
        <dbReference type="PROSITE" id="PS50181"/>
    </source>
</evidence>
<dbReference type="Gene3D" id="3.80.10.10">
    <property type="entry name" value="Ribonuclease Inhibitor"/>
    <property type="match status" value="2"/>
</dbReference>
<dbReference type="PANTHER" id="PTHR38926:SF2">
    <property type="entry name" value="F-BOX_LRR-REPEAT PROTEIN 21-RELATED"/>
    <property type="match status" value="1"/>
</dbReference>
<dbReference type="Gene3D" id="1.20.1280.50">
    <property type="match status" value="1"/>
</dbReference>
<evidence type="ECO:0000313" key="2">
    <source>
        <dbReference type="EMBL" id="TQD88692.1"/>
    </source>
</evidence>
<comment type="caution">
    <text evidence="2">The sequence shown here is derived from an EMBL/GenBank/DDBJ whole genome shotgun (WGS) entry which is preliminary data.</text>
</comment>
<dbReference type="InterPro" id="IPR001611">
    <property type="entry name" value="Leu-rich_rpt"/>
</dbReference>
<feature type="domain" description="F-box" evidence="1">
    <location>
        <begin position="12"/>
        <end position="59"/>
    </location>
</feature>
<dbReference type="STRING" id="106549.A0A540LR14"/>
<gene>
    <name evidence="2" type="ORF">C1H46_025766</name>
</gene>
<dbReference type="CDD" id="cd22164">
    <property type="entry name" value="F-box_AtSKIP19-like"/>
    <property type="match status" value="1"/>
</dbReference>
<dbReference type="SUPFAM" id="SSF52047">
    <property type="entry name" value="RNI-like"/>
    <property type="match status" value="1"/>
</dbReference>
<dbReference type="AlphaFoldDB" id="A0A540LR14"/>
<protein>
    <recommendedName>
        <fullName evidence="1">F-box domain-containing protein</fullName>
    </recommendedName>
</protein>
<organism evidence="2 3">
    <name type="scientific">Malus baccata</name>
    <name type="common">Siberian crab apple</name>
    <name type="synonym">Pyrus baccata</name>
    <dbReference type="NCBI Taxonomy" id="106549"/>
    <lineage>
        <taxon>Eukaryota</taxon>
        <taxon>Viridiplantae</taxon>
        <taxon>Streptophyta</taxon>
        <taxon>Embryophyta</taxon>
        <taxon>Tracheophyta</taxon>
        <taxon>Spermatophyta</taxon>
        <taxon>Magnoliopsida</taxon>
        <taxon>eudicotyledons</taxon>
        <taxon>Gunneridae</taxon>
        <taxon>Pentapetalae</taxon>
        <taxon>rosids</taxon>
        <taxon>fabids</taxon>
        <taxon>Rosales</taxon>
        <taxon>Rosaceae</taxon>
        <taxon>Amygdaloideae</taxon>
        <taxon>Maleae</taxon>
        <taxon>Malus</taxon>
    </lineage>
</organism>
<keyword evidence="3" id="KW-1185">Reference proteome</keyword>
<sequence>MASSARPAPGRGRNWTELPEDVTASILSRLGAIEILTSAQMVCATWYNICKDPLMWCTIDLRDLDHQKHIHYDLEKMCRHAVDRSSGNLVGINVEDNGSDELLNYITNCSSGIKRLRLVRCDGITNEGLATVASKLPLLEDLEISYCAFSHEPLAVVGSSCPLLKSFKFNNRWYRWSDEECDDDALAIAGTMHDLRHLQLFGNKLTNDGLLAILDHCPQLESLDLRQCFNLKLGGKLRRRCAEQMKKLWFPDDSTLDYEFDSAIDYHEDNPFGYSDIDLMSDDDKDYDFCNRKVEDDEEYDFNYGSGSDDCREVEDNDVYPWIV</sequence>
<dbReference type="EMBL" id="VIEB01000503">
    <property type="protein sequence ID" value="TQD88692.1"/>
    <property type="molecule type" value="Genomic_DNA"/>
</dbReference>
<dbReference type="PANTHER" id="PTHR38926">
    <property type="entry name" value="F-BOX DOMAIN CONTAINING PROTEIN, EXPRESSED"/>
    <property type="match status" value="1"/>
</dbReference>
<name>A0A540LR14_MALBA</name>
<accession>A0A540LR14</accession>
<dbReference type="InterPro" id="IPR006553">
    <property type="entry name" value="Leu-rich_rpt_Cys-con_subtyp"/>
</dbReference>
<reference evidence="2 3" key="1">
    <citation type="journal article" date="2019" name="G3 (Bethesda)">
        <title>Sequencing of a Wild Apple (Malus baccata) Genome Unravels the Differences Between Cultivated and Wild Apple Species Regarding Disease Resistance and Cold Tolerance.</title>
        <authorList>
            <person name="Chen X."/>
        </authorList>
    </citation>
    <scope>NUCLEOTIDE SEQUENCE [LARGE SCALE GENOMIC DNA]</scope>
    <source>
        <strain evidence="3">cv. Shandingzi</strain>
        <tissue evidence="2">Leaves</tissue>
    </source>
</reference>
<dbReference type="InterPro" id="IPR001810">
    <property type="entry name" value="F-box_dom"/>
</dbReference>
<dbReference type="Pfam" id="PF13516">
    <property type="entry name" value="LRR_6"/>
    <property type="match status" value="1"/>
</dbReference>